<dbReference type="Pfam" id="PF10543">
    <property type="entry name" value="ORF6N"/>
    <property type="match status" value="1"/>
</dbReference>
<reference evidence="3 4" key="1">
    <citation type="submission" date="2016-10" db="EMBL/GenBank/DDBJ databases">
        <authorList>
            <person name="de Groot N.N."/>
        </authorList>
    </citation>
    <scope>NUCLEOTIDE SEQUENCE [LARGE SCALE GENOMIC DNA]</scope>
    <source>
        <strain evidence="3 4">DSM 19938</strain>
    </source>
</reference>
<evidence type="ECO:0000313" key="3">
    <source>
        <dbReference type="EMBL" id="SEI84059.1"/>
    </source>
</evidence>
<accession>A0A1H6TVJ6</accession>
<name>A0A1H6TVJ6_9BACT</name>
<evidence type="ECO:0000256" key="1">
    <source>
        <dbReference type="SAM" id="Coils"/>
    </source>
</evidence>
<proteinExistence type="predicted"/>
<dbReference type="STRING" id="408657.SAMN04487995_2442"/>
<sequence>MELIAIQDKVFTLRGQKVMLDFDLAEMYEVETRSLKQAVRRNIDRFPEDFMFELTKTELENLRSQNVISSWGGLRFLPFAFTEQGVAMLSSVLKSQKALQVNITIMRAFVMIRQYYSDSTELKQRIQSLENEMQVKFKDIYEALNFLLNPPNPERKAIGFKNSRE</sequence>
<keyword evidence="4" id="KW-1185">Reference proteome</keyword>
<dbReference type="RefSeq" id="WP_090335406.1">
    <property type="nucleotide sequence ID" value="NZ_FNXY01000003.1"/>
</dbReference>
<feature type="domain" description="KilA-N DNA-binding" evidence="2">
    <location>
        <begin position="9"/>
        <end position="92"/>
    </location>
</feature>
<dbReference type="Proteomes" id="UP000199532">
    <property type="component" value="Unassembled WGS sequence"/>
</dbReference>
<dbReference type="OrthoDB" id="9816206at2"/>
<organism evidence="3 4">
    <name type="scientific">Dyadobacter koreensis</name>
    <dbReference type="NCBI Taxonomy" id="408657"/>
    <lineage>
        <taxon>Bacteria</taxon>
        <taxon>Pseudomonadati</taxon>
        <taxon>Bacteroidota</taxon>
        <taxon>Cytophagia</taxon>
        <taxon>Cytophagales</taxon>
        <taxon>Spirosomataceae</taxon>
        <taxon>Dyadobacter</taxon>
    </lineage>
</organism>
<evidence type="ECO:0000259" key="2">
    <source>
        <dbReference type="Pfam" id="PF10543"/>
    </source>
</evidence>
<dbReference type="EMBL" id="FNXY01000003">
    <property type="protein sequence ID" value="SEI84059.1"/>
    <property type="molecule type" value="Genomic_DNA"/>
</dbReference>
<gene>
    <name evidence="3" type="ORF">SAMN04487995_2442</name>
</gene>
<evidence type="ECO:0000313" key="4">
    <source>
        <dbReference type="Proteomes" id="UP000199532"/>
    </source>
</evidence>
<protein>
    <submittedName>
        <fullName evidence="3">ORF6N domain-containing protein</fullName>
    </submittedName>
</protein>
<feature type="coiled-coil region" evidence="1">
    <location>
        <begin position="112"/>
        <end position="139"/>
    </location>
</feature>
<dbReference type="InterPro" id="IPR018873">
    <property type="entry name" value="KilA-N_DNA-bd_domain"/>
</dbReference>
<keyword evidence="1" id="KW-0175">Coiled coil</keyword>
<dbReference type="AlphaFoldDB" id="A0A1H6TVJ6"/>